<accession>M4SNC8</accession>
<gene>
    <name evidence="1" type="ORF">PYDG_00016</name>
</gene>
<dbReference type="GeneID" id="15010759"/>
<reference evidence="1 2" key="1">
    <citation type="submission" date="2010-11" db="EMBL/GenBank/DDBJ databases">
        <title>The Genome Sequence of Pseudoalteromonas phage pYD6-A.</title>
        <authorList>
            <consortium name="The Broad Institute Genome Sequencing Platform"/>
            <person name="Henn M.R."/>
            <person name="Wolf A."/>
            <person name="Jost G."/>
            <person name="Levin J."/>
            <person name="Malboeuf C."/>
            <person name="Casali M."/>
            <person name="Russ C."/>
            <person name="Lennon N."/>
            <person name="Chapman S.B."/>
            <person name="Erlich R."/>
            <person name="Young S.K."/>
            <person name="Yandava C."/>
            <person name="Zeng Q."/>
            <person name="Alvarado L."/>
            <person name="Anderson S."/>
            <person name="Berlin A."/>
            <person name="Chen Z."/>
            <person name="Freedman E."/>
            <person name="Gellesch M."/>
            <person name="Goldberg J."/>
            <person name="Green L."/>
            <person name="Griggs A."/>
            <person name="Gujja S."/>
            <person name="Heilman E.R."/>
            <person name="Heiman D."/>
            <person name="Hollinger A."/>
            <person name="Howarth C."/>
            <person name="Larson L."/>
            <person name="Mehta T."/>
            <person name="Pearson M."/>
            <person name="Roberts A."/>
            <person name="Ryan E."/>
            <person name="Saif S."/>
            <person name="Shea T."/>
            <person name="Shenoy N."/>
            <person name="Sisk P."/>
            <person name="Stolte C."/>
            <person name="Sykes S."/>
            <person name="White J."/>
            <person name="Haas B."/>
            <person name="Nusbaum C."/>
            <person name="Birren B."/>
        </authorList>
    </citation>
    <scope>NUCLEOTIDE SEQUENCE [LARGE SCALE GENOMIC DNA]</scope>
    <source>
        <strain evidence="2">pYD6-A</strain>
    </source>
</reference>
<name>M4SNC8_9CAUD</name>
<dbReference type="RefSeq" id="YP_007674226.1">
    <property type="nucleotide sequence ID" value="NC_020849.1"/>
</dbReference>
<dbReference type="Proteomes" id="UP000204048">
    <property type="component" value="Segment"/>
</dbReference>
<evidence type="ECO:0000313" key="2">
    <source>
        <dbReference type="Proteomes" id="UP000204048"/>
    </source>
</evidence>
<keyword evidence="2" id="KW-1185">Reference proteome</keyword>
<evidence type="ECO:0000313" key="1">
    <source>
        <dbReference type="EMBL" id="AGH57548.1"/>
    </source>
</evidence>
<organism evidence="1 2">
    <name type="scientific">Pseudoalteromonas phage pYD6-A</name>
    <dbReference type="NCBI Taxonomy" id="754052"/>
    <lineage>
        <taxon>Viruses</taxon>
        <taxon>Duplodnaviria</taxon>
        <taxon>Heunggongvirae</taxon>
        <taxon>Uroviricota</taxon>
        <taxon>Caudoviricetes</taxon>
        <taxon>Schitoviridae</taxon>
        <taxon>Fuhrmanvirinae</taxon>
        <taxon>Matsuvirus</taxon>
        <taxon>Matsuvirus pYD6A</taxon>
    </lineage>
</organism>
<dbReference type="EMBL" id="JF974296">
    <property type="protein sequence ID" value="AGH57548.1"/>
    <property type="molecule type" value="Genomic_DNA"/>
</dbReference>
<dbReference type="KEGG" id="vg:15010759"/>
<proteinExistence type="predicted"/>
<protein>
    <submittedName>
        <fullName evidence="1">Uncharacterized protein</fullName>
    </submittedName>
</protein>
<sequence length="89" mass="10476">MFHLYQGVLKDNGDMDLLVHDTKNNRGYFLAYKGHEMDWGEFQEGTGCMWKSLDISKDLNEYFISWEIIYSSDYKGIKSYLSMNKMLLG</sequence>